<evidence type="ECO:0000256" key="6">
    <source>
        <dbReference type="ARBA" id="ARBA00022490"/>
    </source>
</evidence>
<dbReference type="SMART" id="SM00320">
    <property type="entry name" value="WD40"/>
    <property type="match status" value="10"/>
</dbReference>
<feature type="repeat" description="WD" evidence="11">
    <location>
        <begin position="54"/>
        <end position="84"/>
    </location>
</feature>
<sequence>MVITASVEYISASANRFNRTAAASSSSLIAFGSGKFVALWDAQAPTDHGVFATLPGHDGLVTCVEFVDDSRLLSADDTGAIRLWRKLNSTWVPSLNVQAHTKSVSALCAHIQVGCIVTGSSDSHLKVWNAGEQGDLQEIETISMKGRYPLSLALAKLPQADALILAVGSTDRHIHVFTRSENAFVPSLTIPGHEDWVRAISFRPPTLSSEPLILASGSQDANIRLWNIEAVNRSAPASSTSEMLSDDLLDAFEASLGEVGDGEEGGRQISLKKHMLTVKTSGDSTQQFSITFDALLVGHEAGVTSLAWRPSSTGHSKDMLLSTSTDSSLILWSSVSVKSGPNGSSSALWVNQQRFGDVGGQRLGGFVGGLWTADGSEALAWGWSGGWRRWRCAQTSEEAAENEVWTEVGALTGHAGPVKGITWSPGGEYLISTGVDQTTRIHAVLPTNKDEKEPMSSWHEVSRPQVHGYDLLGVVSLDPLRFVSVADEKVARVFGAPRNFVKTIQGLGVVDLEVDEETLPISASVPPLGLSNKATSDSQSAPASTFNPDIHRDFLPVSTLASRRPFESELASITLWPEIEKVFGHGYESIAIGVSSSRKLFATACKATTAKHAAVRIYDTETFRPFGQPLEGHTLTVTRIAFSPDDQLVLTVSRDRSWRLFRKEEESAVGYVPVAVDKSHARIIWDGAWAADGKVFATASRDKTVKIWQPLNGNLKWTAVADLKLPEAATAVAFAPSDASDERILATGLESGNILFYTSSDAVKWQMSLEIKAGLAHIDHIHQLAWRPGKEHRHIASCAEDGTLKIFAVHGAVN</sequence>
<keyword evidence="9" id="KW-0677">Repeat</keyword>
<evidence type="ECO:0000256" key="1">
    <source>
        <dbReference type="ARBA" id="ARBA00004123"/>
    </source>
</evidence>
<dbReference type="GO" id="GO:0033588">
    <property type="term" value="C:elongator holoenzyme complex"/>
    <property type="evidence" value="ECO:0007669"/>
    <property type="project" value="InterPro"/>
</dbReference>
<keyword evidence="10" id="KW-0539">Nucleus</keyword>
<name>A0A9P5TCI4_9AGAM</name>
<reference evidence="12" key="2">
    <citation type="journal article" date="2020" name="Nat. Commun.">
        <title>Large-scale genome sequencing of mycorrhizal fungi provides insights into the early evolution of symbiotic traits.</title>
        <authorList>
            <person name="Miyauchi S."/>
            <person name="Kiss E."/>
            <person name="Kuo A."/>
            <person name="Drula E."/>
            <person name="Kohler A."/>
            <person name="Sanchez-Garcia M."/>
            <person name="Morin E."/>
            <person name="Andreopoulos B."/>
            <person name="Barry K.W."/>
            <person name="Bonito G."/>
            <person name="Buee M."/>
            <person name="Carver A."/>
            <person name="Chen C."/>
            <person name="Cichocki N."/>
            <person name="Clum A."/>
            <person name="Culley D."/>
            <person name="Crous P.W."/>
            <person name="Fauchery L."/>
            <person name="Girlanda M."/>
            <person name="Hayes R.D."/>
            <person name="Keri Z."/>
            <person name="LaButti K."/>
            <person name="Lipzen A."/>
            <person name="Lombard V."/>
            <person name="Magnuson J."/>
            <person name="Maillard F."/>
            <person name="Murat C."/>
            <person name="Nolan M."/>
            <person name="Ohm R.A."/>
            <person name="Pangilinan J."/>
            <person name="Pereira M.F."/>
            <person name="Perotto S."/>
            <person name="Peter M."/>
            <person name="Pfister S."/>
            <person name="Riley R."/>
            <person name="Sitrit Y."/>
            <person name="Stielow J.B."/>
            <person name="Szollosi G."/>
            <person name="Zifcakova L."/>
            <person name="Stursova M."/>
            <person name="Spatafora J.W."/>
            <person name="Tedersoo L."/>
            <person name="Vaario L.M."/>
            <person name="Yamada A."/>
            <person name="Yan M."/>
            <person name="Wang P."/>
            <person name="Xu J."/>
            <person name="Bruns T."/>
            <person name="Baldrian P."/>
            <person name="Vilgalys R."/>
            <person name="Dunand C."/>
            <person name="Henrissat B."/>
            <person name="Grigoriev I.V."/>
            <person name="Hibbett D."/>
            <person name="Nagy L.G."/>
            <person name="Martin F.M."/>
        </authorList>
    </citation>
    <scope>NUCLEOTIDE SEQUENCE</scope>
    <source>
        <strain evidence="12">Prilba</strain>
    </source>
</reference>
<gene>
    <name evidence="12" type="ORF">DFH94DRAFT_815036</name>
</gene>
<keyword evidence="8" id="KW-0819">tRNA processing</keyword>
<dbReference type="PRINTS" id="PR00320">
    <property type="entry name" value="GPROTEINBRPT"/>
</dbReference>
<comment type="pathway">
    <text evidence="3">tRNA modification; 5-methoxycarbonylmethyl-2-thiouridine-tRNA biosynthesis.</text>
</comment>
<dbReference type="PANTHER" id="PTHR44111:SF1">
    <property type="entry name" value="ELONGATOR COMPLEX PROTEIN 2"/>
    <property type="match status" value="1"/>
</dbReference>
<dbReference type="SUPFAM" id="SSF50978">
    <property type="entry name" value="WD40 repeat-like"/>
    <property type="match status" value="2"/>
</dbReference>
<evidence type="ECO:0000256" key="7">
    <source>
        <dbReference type="ARBA" id="ARBA00022574"/>
    </source>
</evidence>
<evidence type="ECO:0000256" key="3">
    <source>
        <dbReference type="ARBA" id="ARBA00005043"/>
    </source>
</evidence>
<dbReference type="GO" id="GO:0005634">
    <property type="term" value="C:nucleus"/>
    <property type="evidence" value="ECO:0007669"/>
    <property type="project" value="UniProtKB-SubCell"/>
</dbReference>
<dbReference type="PANTHER" id="PTHR44111">
    <property type="entry name" value="ELONGATOR COMPLEX PROTEIN 2"/>
    <property type="match status" value="1"/>
</dbReference>
<protein>
    <recommendedName>
        <fullName evidence="5">Elongator complex protein 2</fullName>
    </recommendedName>
</protein>
<evidence type="ECO:0000256" key="4">
    <source>
        <dbReference type="ARBA" id="ARBA00005881"/>
    </source>
</evidence>
<evidence type="ECO:0000313" key="13">
    <source>
        <dbReference type="Proteomes" id="UP000759537"/>
    </source>
</evidence>
<evidence type="ECO:0000256" key="5">
    <source>
        <dbReference type="ARBA" id="ARBA00020267"/>
    </source>
</evidence>
<evidence type="ECO:0000256" key="10">
    <source>
        <dbReference type="ARBA" id="ARBA00023242"/>
    </source>
</evidence>
<evidence type="ECO:0000256" key="11">
    <source>
        <dbReference type="PROSITE-ProRule" id="PRU00221"/>
    </source>
</evidence>
<keyword evidence="13" id="KW-1185">Reference proteome</keyword>
<dbReference type="GO" id="GO:0005737">
    <property type="term" value="C:cytoplasm"/>
    <property type="evidence" value="ECO:0007669"/>
    <property type="project" value="UniProtKB-SubCell"/>
</dbReference>
<dbReference type="PROSITE" id="PS50294">
    <property type="entry name" value="WD_REPEATS_REGION"/>
    <property type="match status" value="5"/>
</dbReference>
<dbReference type="Pfam" id="PF00400">
    <property type="entry name" value="WD40"/>
    <property type="match status" value="7"/>
</dbReference>
<comment type="similarity">
    <text evidence="4">Belongs to the WD repeat ELP2 family.</text>
</comment>
<feature type="repeat" description="WD" evidence="11">
    <location>
        <begin position="190"/>
        <end position="229"/>
    </location>
</feature>
<feature type="repeat" description="WD" evidence="11">
    <location>
        <begin position="630"/>
        <end position="671"/>
    </location>
</feature>
<dbReference type="InterPro" id="IPR037289">
    <property type="entry name" value="Elp2"/>
</dbReference>
<dbReference type="EMBL" id="WHVB01000003">
    <property type="protein sequence ID" value="KAF8485040.1"/>
    <property type="molecule type" value="Genomic_DNA"/>
</dbReference>
<feature type="repeat" description="WD" evidence="11">
    <location>
        <begin position="296"/>
        <end position="333"/>
    </location>
</feature>
<proteinExistence type="inferred from homology"/>
<dbReference type="FunFam" id="2.130.10.10:FF:000400">
    <property type="entry name" value="Elongator acetyltransferase complex subunit 2"/>
    <property type="match status" value="1"/>
</dbReference>
<evidence type="ECO:0000256" key="8">
    <source>
        <dbReference type="ARBA" id="ARBA00022694"/>
    </source>
</evidence>
<dbReference type="InterPro" id="IPR001680">
    <property type="entry name" value="WD40_rpt"/>
</dbReference>
<evidence type="ECO:0000256" key="9">
    <source>
        <dbReference type="ARBA" id="ARBA00022737"/>
    </source>
</evidence>
<reference evidence="12" key="1">
    <citation type="submission" date="2019-10" db="EMBL/GenBank/DDBJ databases">
        <authorList>
            <consortium name="DOE Joint Genome Institute"/>
            <person name="Kuo A."/>
            <person name="Miyauchi S."/>
            <person name="Kiss E."/>
            <person name="Drula E."/>
            <person name="Kohler A."/>
            <person name="Sanchez-Garcia M."/>
            <person name="Andreopoulos B."/>
            <person name="Barry K.W."/>
            <person name="Bonito G."/>
            <person name="Buee M."/>
            <person name="Carver A."/>
            <person name="Chen C."/>
            <person name="Cichocki N."/>
            <person name="Clum A."/>
            <person name="Culley D."/>
            <person name="Crous P.W."/>
            <person name="Fauchery L."/>
            <person name="Girlanda M."/>
            <person name="Hayes R."/>
            <person name="Keri Z."/>
            <person name="LaButti K."/>
            <person name="Lipzen A."/>
            <person name="Lombard V."/>
            <person name="Magnuson J."/>
            <person name="Maillard F."/>
            <person name="Morin E."/>
            <person name="Murat C."/>
            <person name="Nolan M."/>
            <person name="Ohm R."/>
            <person name="Pangilinan J."/>
            <person name="Pereira M."/>
            <person name="Perotto S."/>
            <person name="Peter M."/>
            <person name="Riley R."/>
            <person name="Sitrit Y."/>
            <person name="Stielow B."/>
            <person name="Szollosi G."/>
            <person name="Zifcakova L."/>
            <person name="Stursova M."/>
            <person name="Spatafora J.W."/>
            <person name="Tedersoo L."/>
            <person name="Vaario L.-M."/>
            <person name="Yamada A."/>
            <person name="Yan M."/>
            <person name="Wang P."/>
            <person name="Xu J."/>
            <person name="Bruns T."/>
            <person name="Baldrian P."/>
            <person name="Vilgalys R."/>
            <person name="Henrissat B."/>
            <person name="Grigoriev I.V."/>
            <person name="Hibbett D."/>
            <person name="Nagy L.G."/>
            <person name="Martin F.M."/>
        </authorList>
    </citation>
    <scope>NUCLEOTIDE SEQUENCE</scope>
    <source>
        <strain evidence="12">Prilba</strain>
    </source>
</reference>
<dbReference type="AlphaFoldDB" id="A0A9P5TCI4"/>
<evidence type="ECO:0000256" key="2">
    <source>
        <dbReference type="ARBA" id="ARBA00004496"/>
    </source>
</evidence>
<comment type="subcellular location">
    <subcellularLocation>
        <location evidence="2">Cytoplasm</location>
    </subcellularLocation>
    <subcellularLocation>
        <location evidence="1">Nucleus</location>
    </subcellularLocation>
</comment>
<organism evidence="12 13">
    <name type="scientific">Russula ochroleuca</name>
    <dbReference type="NCBI Taxonomy" id="152965"/>
    <lineage>
        <taxon>Eukaryota</taxon>
        <taxon>Fungi</taxon>
        <taxon>Dikarya</taxon>
        <taxon>Basidiomycota</taxon>
        <taxon>Agaricomycotina</taxon>
        <taxon>Agaricomycetes</taxon>
        <taxon>Russulales</taxon>
        <taxon>Russulaceae</taxon>
        <taxon>Russula</taxon>
    </lineage>
</organism>
<evidence type="ECO:0000313" key="12">
    <source>
        <dbReference type="EMBL" id="KAF8485040.1"/>
    </source>
</evidence>
<accession>A0A9P5TCI4</accession>
<dbReference type="InterPro" id="IPR015943">
    <property type="entry name" value="WD40/YVTN_repeat-like_dom_sf"/>
</dbReference>
<dbReference type="Gene3D" id="2.130.10.10">
    <property type="entry name" value="YVTN repeat-like/Quinoprotein amine dehydrogenase"/>
    <property type="match status" value="4"/>
</dbReference>
<dbReference type="PROSITE" id="PS50082">
    <property type="entry name" value="WD_REPEATS_2"/>
    <property type="match status" value="7"/>
</dbReference>
<keyword evidence="7 11" id="KW-0853">WD repeat</keyword>
<dbReference type="InterPro" id="IPR036322">
    <property type="entry name" value="WD40_repeat_dom_sf"/>
</dbReference>
<dbReference type="InterPro" id="IPR019775">
    <property type="entry name" value="WD40_repeat_CS"/>
</dbReference>
<keyword evidence="6" id="KW-0963">Cytoplasm</keyword>
<dbReference type="InterPro" id="IPR020472">
    <property type="entry name" value="WD40_PAC1"/>
</dbReference>
<dbReference type="GO" id="GO:0002098">
    <property type="term" value="P:tRNA wobble uridine modification"/>
    <property type="evidence" value="ECO:0007669"/>
    <property type="project" value="InterPro"/>
</dbReference>
<feature type="repeat" description="WD" evidence="11">
    <location>
        <begin position="411"/>
        <end position="441"/>
    </location>
</feature>
<dbReference type="Proteomes" id="UP000759537">
    <property type="component" value="Unassembled WGS sequence"/>
</dbReference>
<feature type="repeat" description="WD" evidence="11">
    <location>
        <begin position="97"/>
        <end position="129"/>
    </location>
</feature>
<comment type="caution">
    <text evidence="12">The sequence shown here is derived from an EMBL/GenBank/DDBJ whole genome shotgun (WGS) entry which is preliminary data.</text>
</comment>
<feature type="repeat" description="WD" evidence="11">
    <location>
        <begin position="677"/>
        <end position="709"/>
    </location>
</feature>
<dbReference type="OrthoDB" id="27911at2759"/>
<dbReference type="PROSITE" id="PS00678">
    <property type="entry name" value="WD_REPEATS_1"/>
    <property type="match status" value="1"/>
</dbReference>